<reference evidence="2" key="1">
    <citation type="submission" date="2019-11" db="EMBL/GenBank/DDBJ databases">
        <authorList>
            <person name="Feng L."/>
        </authorList>
    </citation>
    <scope>NUCLEOTIDE SEQUENCE</scope>
    <source>
        <strain evidence="2">BgluceraseaLFYP119</strain>
    </source>
</reference>
<keyword evidence="2" id="KW-0378">Hydrolase</keyword>
<accession>A0A6N2U8F7</accession>
<organism evidence="2">
    <name type="scientific">Blautia glucerasea</name>
    <dbReference type="NCBI Taxonomy" id="536633"/>
    <lineage>
        <taxon>Bacteria</taxon>
        <taxon>Bacillati</taxon>
        <taxon>Bacillota</taxon>
        <taxon>Clostridia</taxon>
        <taxon>Lachnospirales</taxon>
        <taxon>Lachnospiraceae</taxon>
        <taxon>Blautia</taxon>
    </lineage>
</organism>
<evidence type="ECO:0000313" key="2">
    <source>
        <dbReference type="EMBL" id="VYT13709.1"/>
    </source>
</evidence>
<dbReference type="Pfam" id="PF13472">
    <property type="entry name" value="Lipase_GDSL_2"/>
    <property type="match status" value="1"/>
</dbReference>
<feature type="domain" description="SGNH hydrolase-type esterase" evidence="1">
    <location>
        <begin position="6"/>
        <end position="196"/>
    </location>
</feature>
<dbReference type="PANTHER" id="PTHR30383">
    <property type="entry name" value="THIOESTERASE 1/PROTEASE 1/LYSOPHOSPHOLIPASE L1"/>
    <property type="match status" value="1"/>
</dbReference>
<name>A0A6N2U8F7_9FIRM</name>
<proteinExistence type="predicted"/>
<dbReference type="GO" id="GO:0016787">
    <property type="term" value="F:hydrolase activity"/>
    <property type="evidence" value="ECO:0007669"/>
    <property type="project" value="UniProtKB-KW"/>
</dbReference>
<dbReference type="InterPro" id="IPR051532">
    <property type="entry name" value="Ester_Hydrolysis_Enzymes"/>
</dbReference>
<sequence length="210" mass="23689">MKTILCYGDSNTYGLRPDSNQRYPREIRWTGLLQKSLGEDYYVIEEGLSGRTTLWDDPIEEHKNGKTYLFPCLESHSPIDLVVLMLGTNDLKTRFSLTPFDIGASVENLVKCILKSEAGPDGQPPKILLISPAPIHSVGRDDLDNMFLDMEERSRALAHYYEIVANQHSVAFLDPKDVVETNELDGIHYSVRGHAVMAELVEKKVREILG</sequence>
<dbReference type="Gene3D" id="3.40.50.1110">
    <property type="entry name" value="SGNH hydrolase"/>
    <property type="match status" value="1"/>
</dbReference>
<dbReference type="EMBL" id="CACRST010000018">
    <property type="protein sequence ID" value="VYT13709.1"/>
    <property type="molecule type" value="Genomic_DNA"/>
</dbReference>
<dbReference type="RefSeq" id="WP_156354395.1">
    <property type="nucleotide sequence ID" value="NZ_CACRST010000018.1"/>
</dbReference>
<dbReference type="AlphaFoldDB" id="A0A6N2U8F7"/>
<evidence type="ECO:0000259" key="1">
    <source>
        <dbReference type="Pfam" id="PF13472"/>
    </source>
</evidence>
<dbReference type="SUPFAM" id="SSF52266">
    <property type="entry name" value="SGNH hydrolase"/>
    <property type="match status" value="1"/>
</dbReference>
<dbReference type="PANTHER" id="PTHR30383:SF29">
    <property type="entry name" value="SGNH HYDROLASE-TYPE ESTERASE DOMAIN-CONTAINING PROTEIN"/>
    <property type="match status" value="1"/>
</dbReference>
<dbReference type="InterPro" id="IPR013830">
    <property type="entry name" value="SGNH_hydro"/>
</dbReference>
<dbReference type="InterPro" id="IPR036514">
    <property type="entry name" value="SGNH_hydro_sf"/>
</dbReference>
<dbReference type="CDD" id="cd01839">
    <property type="entry name" value="SGNH_arylesterase_like"/>
    <property type="match status" value="1"/>
</dbReference>
<protein>
    <submittedName>
        <fullName evidence="2">GDSL-like Lipase/Acylhydrolase</fullName>
    </submittedName>
</protein>
<gene>
    <name evidence="2" type="ORF">BGLFYP119_01953</name>
</gene>